<sequence>MRISRNTLWQSLSDRLRPVVATLFARIWPGLDQKGAEARLAALSPRDEATVILSVLLLLFLCAVLAAQFGWLGMAVYFLAVIHLAR</sequence>
<dbReference type="Proteomes" id="UP001515660">
    <property type="component" value="Unassembled WGS sequence"/>
</dbReference>
<accession>A0ABX0G6I2</accession>
<feature type="transmembrane region" description="Helical" evidence="1">
    <location>
        <begin position="51"/>
        <end position="80"/>
    </location>
</feature>
<keyword evidence="1" id="KW-1133">Transmembrane helix</keyword>
<comment type="caution">
    <text evidence="2">The sequence shown here is derived from an EMBL/GenBank/DDBJ whole genome shotgun (WGS) entry which is preliminary data.</text>
</comment>
<protein>
    <submittedName>
        <fullName evidence="2">Uncharacterized protein</fullName>
    </submittedName>
</protein>
<dbReference type="RefSeq" id="WP_166402852.1">
    <property type="nucleotide sequence ID" value="NZ_JAANHS010000005.1"/>
</dbReference>
<gene>
    <name evidence="2" type="ORF">G8O29_08710</name>
</gene>
<organism evidence="2 3">
    <name type="scientific">Rhodobacter calidifons</name>
    <dbReference type="NCBI Taxonomy" id="2715277"/>
    <lineage>
        <taxon>Bacteria</taxon>
        <taxon>Pseudomonadati</taxon>
        <taxon>Pseudomonadota</taxon>
        <taxon>Alphaproteobacteria</taxon>
        <taxon>Rhodobacterales</taxon>
        <taxon>Rhodobacter group</taxon>
        <taxon>Rhodobacter</taxon>
    </lineage>
</organism>
<evidence type="ECO:0000313" key="2">
    <source>
        <dbReference type="EMBL" id="NHB76820.1"/>
    </source>
</evidence>
<keyword evidence="3" id="KW-1185">Reference proteome</keyword>
<keyword evidence="1" id="KW-0472">Membrane</keyword>
<name>A0ABX0G6I2_9RHOB</name>
<reference evidence="2 3" key="1">
    <citation type="journal article" date="2022" name="Microorganisms">
        <title>Genome Sequence and Characterization of a Xanthorhodopsin-Containing, Aerobic Anoxygenic Phototrophic Rhodobacter Species, Isolated from Mesophilic Conditions at Yellowstone National Park.</title>
        <authorList>
            <person name="Kyndt J.A."/>
            <person name="Robertson S."/>
            <person name="Shoffstall I.B."/>
            <person name="Ramaley R.F."/>
            <person name="Meyer T.E."/>
        </authorList>
    </citation>
    <scope>NUCLEOTIDE SEQUENCE [LARGE SCALE GENOMIC DNA]</scope>
    <source>
        <strain evidence="2 3">M37P</strain>
    </source>
</reference>
<evidence type="ECO:0000256" key="1">
    <source>
        <dbReference type="SAM" id="Phobius"/>
    </source>
</evidence>
<proteinExistence type="predicted"/>
<keyword evidence="1" id="KW-0812">Transmembrane</keyword>
<evidence type="ECO:0000313" key="3">
    <source>
        <dbReference type="Proteomes" id="UP001515660"/>
    </source>
</evidence>
<dbReference type="EMBL" id="JAANHS010000005">
    <property type="protein sequence ID" value="NHB76820.1"/>
    <property type="molecule type" value="Genomic_DNA"/>
</dbReference>